<evidence type="ECO:0000313" key="3">
    <source>
        <dbReference type="EMBL" id="VYU27169.1"/>
    </source>
</evidence>
<sequence length="222" mass="25265">MMSKKITLLATLFLSLFFLTACMSDFQSYFKPEETSSRASSKKQEKSEKEASSSKKSSKASSSKKEKKESETETSSSKKMEELPANASEAPTDKIYATGDSVVYYRKDGDTLEAATPDYEGYTKKFVQKILGEPENVLNDPKYLVETFSEKERENLVKLYQEGHLTDEQLRAFWAGAIDIAQATRFGQTYTVYIYKQGQVQLVFKEDNLIYITPNPEVLYFN</sequence>
<name>A0A6N3DJ68_STROR</name>
<feature type="chain" id="PRO_5039643424" description="DUF4947 domain-containing protein" evidence="2">
    <location>
        <begin position="24"/>
        <end position="222"/>
    </location>
</feature>
<gene>
    <name evidence="3" type="ORF">SRLFYP117_01484</name>
</gene>
<evidence type="ECO:0000256" key="2">
    <source>
        <dbReference type="SAM" id="SignalP"/>
    </source>
</evidence>
<feature type="compositionally biased region" description="Basic and acidic residues" evidence="1">
    <location>
        <begin position="32"/>
        <end position="53"/>
    </location>
</feature>
<proteinExistence type="predicted"/>
<dbReference type="InterPro" id="IPR032542">
    <property type="entry name" value="DUF4947"/>
</dbReference>
<accession>A0A6N3DJ68</accession>
<dbReference type="Pfam" id="PF16305">
    <property type="entry name" value="DUF4947"/>
    <property type="match status" value="1"/>
</dbReference>
<reference evidence="3" key="1">
    <citation type="submission" date="2019-11" db="EMBL/GenBank/DDBJ databases">
        <authorList>
            <person name="Feng L."/>
        </authorList>
    </citation>
    <scope>NUCLEOTIDE SEQUENCE</scope>
    <source>
        <strain evidence="3">SrubneriLFYP117</strain>
    </source>
</reference>
<feature type="compositionally biased region" description="Basic and acidic residues" evidence="1">
    <location>
        <begin position="63"/>
        <end position="82"/>
    </location>
</feature>
<organism evidence="3">
    <name type="scientific">Streptococcus oralis</name>
    <dbReference type="NCBI Taxonomy" id="1303"/>
    <lineage>
        <taxon>Bacteria</taxon>
        <taxon>Bacillati</taxon>
        <taxon>Bacillota</taxon>
        <taxon>Bacilli</taxon>
        <taxon>Lactobacillales</taxon>
        <taxon>Streptococcaceae</taxon>
        <taxon>Streptococcus</taxon>
    </lineage>
</organism>
<keyword evidence="2" id="KW-0732">Signal</keyword>
<feature type="signal peptide" evidence="2">
    <location>
        <begin position="1"/>
        <end position="23"/>
    </location>
</feature>
<evidence type="ECO:0008006" key="4">
    <source>
        <dbReference type="Google" id="ProtNLM"/>
    </source>
</evidence>
<protein>
    <recommendedName>
        <fullName evidence="4">DUF4947 domain-containing protein</fullName>
    </recommendedName>
</protein>
<dbReference type="PROSITE" id="PS51257">
    <property type="entry name" value="PROKAR_LIPOPROTEIN"/>
    <property type="match status" value="1"/>
</dbReference>
<evidence type="ECO:0000256" key="1">
    <source>
        <dbReference type="SAM" id="MobiDB-lite"/>
    </source>
</evidence>
<dbReference type="AlphaFoldDB" id="A0A6N3DJ68"/>
<dbReference type="EMBL" id="CACRUL010000018">
    <property type="protein sequence ID" value="VYU27169.1"/>
    <property type="molecule type" value="Genomic_DNA"/>
</dbReference>
<feature type="region of interest" description="Disordered" evidence="1">
    <location>
        <begin position="32"/>
        <end position="91"/>
    </location>
</feature>